<protein>
    <submittedName>
        <fullName evidence="1">Uncharacterized protein</fullName>
    </submittedName>
</protein>
<reference evidence="1 2" key="1">
    <citation type="submission" date="2015-01" db="EMBL/GenBank/DDBJ databases">
        <title>Evolution of Trichinella species and genotypes.</title>
        <authorList>
            <person name="Korhonen P.K."/>
            <person name="Edoardo P."/>
            <person name="Giuseppe L.R."/>
            <person name="Gasser R.B."/>
        </authorList>
    </citation>
    <scope>NUCLEOTIDE SEQUENCE [LARGE SCALE GENOMIC DNA]</scope>
    <source>
        <strain evidence="1">ISS417</strain>
    </source>
</reference>
<gene>
    <name evidence="1" type="ORF">T05_2104</name>
</gene>
<name>A0A0V0T5N8_9BILA</name>
<dbReference type="EMBL" id="JYDJ01000723">
    <property type="protein sequence ID" value="KRX33731.1"/>
    <property type="molecule type" value="Genomic_DNA"/>
</dbReference>
<evidence type="ECO:0000313" key="1">
    <source>
        <dbReference type="EMBL" id="KRX33731.1"/>
    </source>
</evidence>
<organism evidence="1 2">
    <name type="scientific">Trichinella murrelli</name>
    <dbReference type="NCBI Taxonomy" id="144512"/>
    <lineage>
        <taxon>Eukaryota</taxon>
        <taxon>Metazoa</taxon>
        <taxon>Ecdysozoa</taxon>
        <taxon>Nematoda</taxon>
        <taxon>Enoplea</taxon>
        <taxon>Dorylaimia</taxon>
        <taxon>Trichinellida</taxon>
        <taxon>Trichinellidae</taxon>
        <taxon>Trichinella</taxon>
    </lineage>
</organism>
<proteinExistence type="predicted"/>
<evidence type="ECO:0000313" key="2">
    <source>
        <dbReference type="Proteomes" id="UP000055048"/>
    </source>
</evidence>
<sequence length="95" mass="10449">MRLTAEQTRTNSGEQLLVYHSPTNDILIFAIDAGVRHQPPPVSNSTKEQTDLVIKLQSGSPIPPSCAWLQGVFSSVIKPTIAISRLFLQFSPLFT</sequence>
<dbReference type="AlphaFoldDB" id="A0A0V0T5N8"/>
<keyword evidence="2" id="KW-1185">Reference proteome</keyword>
<dbReference type="Proteomes" id="UP000055048">
    <property type="component" value="Unassembled WGS sequence"/>
</dbReference>
<accession>A0A0V0T5N8</accession>
<comment type="caution">
    <text evidence="1">The sequence shown here is derived from an EMBL/GenBank/DDBJ whole genome shotgun (WGS) entry which is preliminary data.</text>
</comment>